<dbReference type="AlphaFoldDB" id="A0A919EPT5"/>
<comment type="caution">
    <text evidence="1">The sequence shown here is derived from an EMBL/GenBank/DDBJ whole genome shotgun (WGS) entry which is preliminary data.</text>
</comment>
<gene>
    <name evidence="1" type="ORF">GCM10017161_39170</name>
</gene>
<reference evidence="1" key="2">
    <citation type="submission" date="2020-09" db="EMBL/GenBank/DDBJ databases">
        <authorList>
            <person name="Sun Q."/>
            <person name="Kim S."/>
        </authorList>
    </citation>
    <scope>NUCLEOTIDE SEQUENCE</scope>
    <source>
        <strain evidence="1">KCTC 42731</strain>
    </source>
</reference>
<sequence length="49" mass="5693">MRIVEISEKGASVFLKKTFVRTVIVLIDKICHELRLFSGIYSLVIPYYC</sequence>
<accession>A0A919EPT5</accession>
<reference evidence="1" key="1">
    <citation type="journal article" date="2014" name="Int. J. Syst. Evol. Microbiol.">
        <title>Complete genome sequence of Corynebacterium casei LMG S-19264T (=DSM 44701T), isolated from a smear-ripened cheese.</title>
        <authorList>
            <consortium name="US DOE Joint Genome Institute (JGI-PGF)"/>
            <person name="Walter F."/>
            <person name="Albersmeier A."/>
            <person name="Kalinowski J."/>
            <person name="Ruckert C."/>
        </authorList>
    </citation>
    <scope>NUCLEOTIDE SEQUENCE</scope>
    <source>
        <strain evidence="1">KCTC 42731</strain>
    </source>
</reference>
<evidence type="ECO:0000313" key="2">
    <source>
        <dbReference type="Proteomes" id="UP000623842"/>
    </source>
</evidence>
<organism evidence="1 2">
    <name type="scientific">Thalassotalea marina</name>
    <dbReference type="NCBI Taxonomy" id="1673741"/>
    <lineage>
        <taxon>Bacteria</taxon>
        <taxon>Pseudomonadati</taxon>
        <taxon>Pseudomonadota</taxon>
        <taxon>Gammaproteobacteria</taxon>
        <taxon>Alteromonadales</taxon>
        <taxon>Colwelliaceae</taxon>
        <taxon>Thalassotalea</taxon>
    </lineage>
</organism>
<protein>
    <submittedName>
        <fullName evidence="1">Uncharacterized protein</fullName>
    </submittedName>
</protein>
<name>A0A919EPT5_9GAMM</name>
<keyword evidence="2" id="KW-1185">Reference proteome</keyword>
<evidence type="ECO:0000313" key="1">
    <source>
        <dbReference type="EMBL" id="GHG05679.1"/>
    </source>
</evidence>
<proteinExistence type="predicted"/>
<dbReference type="EMBL" id="BNCK01000011">
    <property type="protein sequence ID" value="GHG05679.1"/>
    <property type="molecule type" value="Genomic_DNA"/>
</dbReference>
<dbReference type="Proteomes" id="UP000623842">
    <property type="component" value="Unassembled WGS sequence"/>
</dbReference>